<name>A0ABP0DU75_9PEZI</name>
<evidence type="ECO:0000313" key="3">
    <source>
        <dbReference type="Proteomes" id="UP001642502"/>
    </source>
</evidence>
<accession>A0ABP0DU75</accession>
<protein>
    <submittedName>
        <fullName evidence="2">Uncharacterized protein</fullName>
    </submittedName>
</protein>
<gene>
    <name evidence="2" type="ORF">SEPCBS119000_004819</name>
</gene>
<sequence>MAAFPYHASPRLNGPATPMNQYSYNSYSATAQNPEQSTASPSTFPFVNPVNGRSHYMDIANRQPQPSPAYPTYQQHPPVVGHLHRSQSIVSPVMPQSQYSHHSGRSPRNGLERTPQMPAMSSLRQRIPSVGSATDSNRTPRTRPCALNNFPESVNGYPITASRSGSTGELLSGDFAAAITLESRNAVLAPGEDCELHQDCAPDDRLICNLHRRHRDARGKGMWDLISSEFHKEYPDRKLSTARLQMKHTRAFSAMVKIYMEEEKKKYESYATRLKKVIGDKYWDFKAADVEAFLSRTGIEDAIPEQTSKTRRRNHAQGRRFRESDAGKSSASYTPNPWNPSHVSSPAAGRQQLPLPDSNQTPMAESFNYKHNMLASIPTPVLSQEQEVVFLDSLDQKYGQIEAEQTAPSSHSNSPANKTSGTPDAAGFQKLFPSPNSNQQTTNSNSPQN</sequence>
<feature type="region of interest" description="Disordered" evidence="1">
    <location>
        <begin position="304"/>
        <end position="364"/>
    </location>
</feature>
<feature type="compositionally biased region" description="Basic residues" evidence="1">
    <location>
        <begin position="309"/>
        <end position="319"/>
    </location>
</feature>
<keyword evidence="3" id="KW-1185">Reference proteome</keyword>
<feature type="region of interest" description="Disordered" evidence="1">
    <location>
        <begin position="400"/>
        <end position="449"/>
    </location>
</feature>
<evidence type="ECO:0000313" key="2">
    <source>
        <dbReference type="EMBL" id="CAK7271853.1"/>
    </source>
</evidence>
<feature type="region of interest" description="Disordered" evidence="1">
    <location>
        <begin position="92"/>
        <end position="149"/>
    </location>
</feature>
<feature type="compositionally biased region" description="Polar residues" evidence="1">
    <location>
        <begin position="327"/>
        <end position="344"/>
    </location>
</feature>
<evidence type="ECO:0000256" key="1">
    <source>
        <dbReference type="SAM" id="MobiDB-lite"/>
    </source>
</evidence>
<feature type="compositionally biased region" description="Polar residues" evidence="1">
    <location>
        <begin position="92"/>
        <end position="101"/>
    </location>
</feature>
<feature type="compositionally biased region" description="Low complexity" evidence="1">
    <location>
        <begin position="433"/>
        <end position="449"/>
    </location>
</feature>
<comment type="caution">
    <text evidence="2">The sequence shown here is derived from an EMBL/GenBank/DDBJ whole genome shotgun (WGS) entry which is preliminary data.</text>
</comment>
<dbReference type="EMBL" id="CAWUON010000079">
    <property type="protein sequence ID" value="CAK7271853.1"/>
    <property type="molecule type" value="Genomic_DNA"/>
</dbReference>
<dbReference type="Proteomes" id="UP001642502">
    <property type="component" value="Unassembled WGS sequence"/>
</dbReference>
<feature type="compositionally biased region" description="Polar residues" evidence="1">
    <location>
        <begin position="406"/>
        <end position="422"/>
    </location>
</feature>
<proteinExistence type="predicted"/>
<reference evidence="2 3" key="1">
    <citation type="submission" date="2024-01" db="EMBL/GenBank/DDBJ databases">
        <authorList>
            <person name="Allen C."/>
            <person name="Tagirdzhanova G."/>
        </authorList>
    </citation>
    <scope>NUCLEOTIDE SEQUENCE [LARGE SCALE GENOMIC DNA]</scope>
    <source>
        <strain evidence="2 3">CBS 119000</strain>
    </source>
</reference>
<organism evidence="2 3">
    <name type="scientific">Sporothrix epigloea</name>
    <dbReference type="NCBI Taxonomy" id="1892477"/>
    <lineage>
        <taxon>Eukaryota</taxon>
        <taxon>Fungi</taxon>
        <taxon>Dikarya</taxon>
        <taxon>Ascomycota</taxon>
        <taxon>Pezizomycotina</taxon>
        <taxon>Sordariomycetes</taxon>
        <taxon>Sordariomycetidae</taxon>
        <taxon>Ophiostomatales</taxon>
        <taxon>Ophiostomataceae</taxon>
        <taxon>Sporothrix</taxon>
    </lineage>
</organism>